<evidence type="ECO:0000256" key="1">
    <source>
        <dbReference type="ARBA" id="ARBA00022845"/>
    </source>
</evidence>
<dbReference type="Gene3D" id="3.30.780.10">
    <property type="entry name" value="SUI1-like domain"/>
    <property type="match status" value="1"/>
</dbReference>
<reference evidence="5 6" key="1">
    <citation type="submission" date="2019-03" db="EMBL/GenBank/DDBJ databases">
        <authorList>
            <person name="Kim M.K.M."/>
        </authorList>
    </citation>
    <scope>NUCLEOTIDE SEQUENCE [LARGE SCALE GENOMIC DNA]</scope>
    <source>
        <strain evidence="5 6">17J68-12</strain>
    </source>
</reference>
<dbReference type="InterPro" id="IPR036877">
    <property type="entry name" value="SUI1_dom_sf"/>
</dbReference>
<keyword evidence="1" id="KW-0810">Translation regulation</keyword>
<evidence type="ECO:0000259" key="4">
    <source>
        <dbReference type="PROSITE" id="PS50296"/>
    </source>
</evidence>
<keyword evidence="2" id="KW-0648">Protein biosynthesis</keyword>
<dbReference type="Proteomes" id="UP000295334">
    <property type="component" value="Unassembled WGS sequence"/>
</dbReference>
<name>A0A4R1BBG4_9BACT</name>
<accession>A0A4R1BBG4</accession>
<evidence type="ECO:0000313" key="5">
    <source>
        <dbReference type="EMBL" id="TCJ14278.1"/>
    </source>
</evidence>
<dbReference type="SUPFAM" id="SSF55159">
    <property type="entry name" value="eIF1-like"/>
    <property type="match status" value="1"/>
</dbReference>
<dbReference type="AlphaFoldDB" id="A0A4R1BBG4"/>
<dbReference type="InterPro" id="IPR005872">
    <property type="entry name" value="SUI1_arc_bac"/>
</dbReference>
<feature type="domain" description="SUI1" evidence="4">
    <location>
        <begin position="45"/>
        <end position="105"/>
    </location>
</feature>
<comment type="caution">
    <text evidence="5">The sequence shown here is derived from an EMBL/GenBank/DDBJ whole genome shotgun (WGS) entry which is preliminary data.</text>
</comment>
<dbReference type="GO" id="GO:0003743">
    <property type="term" value="F:translation initiation factor activity"/>
    <property type="evidence" value="ECO:0007669"/>
    <property type="project" value="UniProtKB-KW"/>
</dbReference>
<organism evidence="5 6">
    <name type="scientific">Flaviaesturariibacter flavus</name>
    <dbReference type="NCBI Taxonomy" id="2502780"/>
    <lineage>
        <taxon>Bacteria</taxon>
        <taxon>Pseudomonadati</taxon>
        <taxon>Bacteroidota</taxon>
        <taxon>Chitinophagia</taxon>
        <taxon>Chitinophagales</taxon>
        <taxon>Chitinophagaceae</taxon>
        <taxon>Flaviaestuariibacter</taxon>
    </lineage>
</organism>
<gene>
    <name evidence="5" type="ORF">EPD60_09765</name>
</gene>
<dbReference type="RefSeq" id="WP_131449249.1">
    <property type="nucleotide sequence ID" value="NZ_SJZI01000042.1"/>
</dbReference>
<dbReference type="OrthoDB" id="9792915at2"/>
<dbReference type="PROSITE" id="PS50296">
    <property type="entry name" value="SUI1"/>
    <property type="match status" value="1"/>
</dbReference>
<feature type="region of interest" description="Disordered" evidence="3">
    <location>
        <begin position="1"/>
        <end position="33"/>
    </location>
</feature>
<dbReference type="CDD" id="cd11567">
    <property type="entry name" value="YciH_like"/>
    <property type="match status" value="1"/>
</dbReference>
<protein>
    <submittedName>
        <fullName evidence="5">Translation initiation factor</fullName>
    </submittedName>
</protein>
<keyword evidence="6" id="KW-1185">Reference proteome</keyword>
<evidence type="ECO:0000313" key="6">
    <source>
        <dbReference type="Proteomes" id="UP000295334"/>
    </source>
</evidence>
<keyword evidence="5" id="KW-0396">Initiation factor</keyword>
<sequence length="114" mass="12311">MSKKNKPDKGGFVYSTDPNFQYQPHDDEAAETLPPQQQKLRVMLEKRGGKPTTVVYGFVGKPADLEALGKSLKNHCGTGGSVKDGEALIQGDQREKVIGYLVKQGFTGTKKSGG</sequence>
<dbReference type="InterPro" id="IPR001950">
    <property type="entry name" value="SUI1"/>
</dbReference>
<evidence type="ECO:0000256" key="3">
    <source>
        <dbReference type="SAM" id="MobiDB-lite"/>
    </source>
</evidence>
<dbReference type="Pfam" id="PF01253">
    <property type="entry name" value="SUI1"/>
    <property type="match status" value="1"/>
</dbReference>
<evidence type="ECO:0000256" key="2">
    <source>
        <dbReference type="ARBA" id="ARBA00022917"/>
    </source>
</evidence>
<dbReference type="GO" id="GO:0006417">
    <property type="term" value="P:regulation of translation"/>
    <property type="evidence" value="ECO:0007669"/>
    <property type="project" value="UniProtKB-KW"/>
</dbReference>
<dbReference type="PIRSF" id="PIRSF037511">
    <property type="entry name" value="Transl_init_SUI1_pro"/>
    <property type="match status" value="1"/>
</dbReference>
<proteinExistence type="predicted"/>
<dbReference type="EMBL" id="SJZI01000042">
    <property type="protein sequence ID" value="TCJ14278.1"/>
    <property type="molecule type" value="Genomic_DNA"/>
</dbReference>